<organism evidence="7 8">
    <name type="scientific">Mesorhabditis spiculigera</name>
    <dbReference type="NCBI Taxonomy" id="96644"/>
    <lineage>
        <taxon>Eukaryota</taxon>
        <taxon>Metazoa</taxon>
        <taxon>Ecdysozoa</taxon>
        <taxon>Nematoda</taxon>
        <taxon>Chromadorea</taxon>
        <taxon>Rhabditida</taxon>
        <taxon>Rhabditina</taxon>
        <taxon>Rhabditomorpha</taxon>
        <taxon>Rhabditoidea</taxon>
        <taxon>Rhabditidae</taxon>
        <taxon>Mesorhabditinae</taxon>
        <taxon>Mesorhabditis</taxon>
    </lineage>
</organism>
<comment type="function">
    <text evidence="1">JanA and janB regulate somatic sex differentiation.</text>
</comment>
<name>A0AA36G2T6_9BILA</name>
<gene>
    <name evidence="7" type="ORF">MSPICULIGERA_LOCUS12169</name>
</gene>
<dbReference type="AlphaFoldDB" id="A0AA36G2T6"/>
<reference evidence="7" key="1">
    <citation type="submission" date="2023-06" db="EMBL/GenBank/DDBJ databases">
        <authorList>
            <person name="Delattre M."/>
        </authorList>
    </citation>
    <scope>NUCLEOTIDE SEQUENCE</scope>
    <source>
        <strain evidence="7">AF72</strain>
    </source>
</reference>
<comment type="similarity">
    <text evidence="2">Belongs to the janus family.</text>
</comment>
<feature type="binding site" evidence="6">
    <location>
        <position position="18"/>
    </location>
    <ligand>
        <name>substrate</name>
    </ligand>
</feature>
<dbReference type="GO" id="GO:0007548">
    <property type="term" value="P:sex differentiation"/>
    <property type="evidence" value="ECO:0007669"/>
    <property type="project" value="UniProtKB-KW"/>
</dbReference>
<keyword evidence="3" id="KW-0221">Differentiation</keyword>
<dbReference type="PANTHER" id="PTHR12258">
    <property type="entry name" value="JANUS-A/JANUS-B"/>
    <property type="match status" value="1"/>
</dbReference>
<dbReference type="GO" id="GO:0101006">
    <property type="term" value="F:protein histidine phosphatase activity"/>
    <property type="evidence" value="ECO:0007669"/>
    <property type="project" value="TreeGrafter"/>
</dbReference>
<dbReference type="PANTHER" id="PTHR12258:SF5">
    <property type="entry name" value="BCDNA.GH02250-RELATED"/>
    <property type="match status" value="1"/>
</dbReference>
<evidence type="ECO:0008006" key="9">
    <source>
        <dbReference type="Google" id="ProtNLM"/>
    </source>
</evidence>
<evidence type="ECO:0000313" key="7">
    <source>
        <dbReference type="EMBL" id="CAJ0573823.1"/>
    </source>
</evidence>
<evidence type="ECO:0000256" key="2">
    <source>
        <dbReference type="ARBA" id="ARBA00010971"/>
    </source>
</evidence>
<dbReference type="InterPro" id="IPR007702">
    <property type="entry name" value="Janus"/>
</dbReference>
<dbReference type="GO" id="GO:0030154">
    <property type="term" value="P:cell differentiation"/>
    <property type="evidence" value="ECO:0007669"/>
    <property type="project" value="UniProtKB-KW"/>
</dbReference>
<evidence type="ECO:0000256" key="4">
    <source>
        <dbReference type="ARBA" id="ARBA00022928"/>
    </source>
</evidence>
<dbReference type="InterPro" id="IPR038596">
    <property type="entry name" value="Janus_sf"/>
</dbReference>
<feature type="active site" description="Proton acceptor" evidence="5">
    <location>
        <position position="45"/>
    </location>
</feature>
<comment type="caution">
    <text evidence="7">The sequence shown here is derived from an EMBL/GenBank/DDBJ whole genome shotgun (WGS) entry which is preliminary data.</text>
</comment>
<dbReference type="SUPFAM" id="SSF143724">
    <property type="entry name" value="PHP14-like"/>
    <property type="match status" value="1"/>
</dbReference>
<dbReference type="Gene3D" id="3.50.20.20">
    <property type="entry name" value="Janus/Ocnus"/>
    <property type="match status" value="1"/>
</dbReference>
<dbReference type="EMBL" id="CATQJA010002624">
    <property type="protein sequence ID" value="CAJ0573823.1"/>
    <property type="molecule type" value="Genomic_DNA"/>
</dbReference>
<accession>A0AA36G2T6</accession>
<evidence type="ECO:0000256" key="5">
    <source>
        <dbReference type="PIRSR" id="PIRSR607702-1"/>
    </source>
</evidence>
<evidence type="ECO:0000256" key="3">
    <source>
        <dbReference type="ARBA" id="ARBA00022782"/>
    </source>
</evidence>
<dbReference type="Pfam" id="PF05005">
    <property type="entry name" value="Ocnus"/>
    <property type="match status" value="1"/>
</dbReference>
<keyword evidence="4" id="KW-0726">Sexual differentiation</keyword>
<evidence type="ECO:0000256" key="1">
    <source>
        <dbReference type="ARBA" id="ARBA00002508"/>
    </source>
</evidence>
<evidence type="ECO:0000313" key="8">
    <source>
        <dbReference type="Proteomes" id="UP001177023"/>
    </source>
</evidence>
<sequence length="109" mass="12396">MGLDVVQDADIDDKGKFKYVLIKVIEKSTKEQKFIVRGYKRHPYHADICDEDFKMDCVGGGRIEHNPDAKSIFVYGYSVGFGKADHEISVDILKKAFPDCEVTWSNDGY</sequence>
<feature type="non-terminal residue" evidence="7">
    <location>
        <position position="109"/>
    </location>
</feature>
<dbReference type="Proteomes" id="UP001177023">
    <property type="component" value="Unassembled WGS sequence"/>
</dbReference>
<protein>
    <recommendedName>
        <fullName evidence="9">14 kDa phosphohistidine phosphatase</fullName>
    </recommendedName>
</protein>
<keyword evidence="8" id="KW-1185">Reference proteome</keyword>
<evidence type="ECO:0000256" key="6">
    <source>
        <dbReference type="PIRSR" id="PIRSR607702-2"/>
    </source>
</evidence>
<dbReference type="GO" id="GO:0005829">
    <property type="term" value="C:cytosol"/>
    <property type="evidence" value="ECO:0007669"/>
    <property type="project" value="TreeGrafter"/>
</dbReference>
<proteinExistence type="inferred from homology"/>